<evidence type="ECO:0000313" key="2">
    <source>
        <dbReference type="Proteomes" id="UP001234297"/>
    </source>
</evidence>
<reference evidence="1 2" key="1">
    <citation type="journal article" date="2022" name="Hortic Res">
        <title>A haplotype resolved chromosomal level avocado genome allows analysis of novel avocado genes.</title>
        <authorList>
            <person name="Nath O."/>
            <person name="Fletcher S.J."/>
            <person name="Hayward A."/>
            <person name="Shaw L.M."/>
            <person name="Masouleh A.K."/>
            <person name="Furtado A."/>
            <person name="Henry R.J."/>
            <person name="Mitter N."/>
        </authorList>
    </citation>
    <scope>NUCLEOTIDE SEQUENCE [LARGE SCALE GENOMIC DNA]</scope>
    <source>
        <strain evidence="2">cv. Hass</strain>
    </source>
</reference>
<gene>
    <name evidence="1" type="ORF">MRB53_014515</name>
</gene>
<protein>
    <submittedName>
        <fullName evidence="1">Uncharacterized protein</fullName>
    </submittedName>
</protein>
<dbReference type="Proteomes" id="UP001234297">
    <property type="component" value="Chromosome 4"/>
</dbReference>
<accession>A0ACC2KBH5</accession>
<organism evidence="1 2">
    <name type="scientific">Persea americana</name>
    <name type="common">Avocado</name>
    <dbReference type="NCBI Taxonomy" id="3435"/>
    <lineage>
        <taxon>Eukaryota</taxon>
        <taxon>Viridiplantae</taxon>
        <taxon>Streptophyta</taxon>
        <taxon>Embryophyta</taxon>
        <taxon>Tracheophyta</taxon>
        <taxon>Spermatophyta</taxon>
        <taxon>Magnoliopsida</taxon>
        <taxon>Magnoliidae</taxon>
        <taxon>Laurales</taxon>
        <taxon>Lauraceae</taxon>
        <taxon>Persea</taxon>
    </lineage>
</organism>
<keyword evidence="2" id="KW-1185">Reference proteome</keyword>
<proteinExistence type="predicted"/>
<evidence type="ECO:0000313" key="1">
    <source>
        <dbReference type="EMBL" id="KAJ8618329.1"/>
    </source>
</evidence>
<comment type="caution">
    <text evidence="1">The sequence shown here is derived from an EMBL/GenBank/DDBJ whole genome shotgun (WGS) entry which is preliminary data.</text>
</comment>
<sequence>MRRSKEDEMILSYKDVVLRQLDLDILNGHFCLNDRIIEFYFSYLSSTYTSPDILLVPPAISFYISNCSDSESLNSFIEPLKLPDKKIVIFTINDNEDFSEVGGLHWSLLAFSRSMNAFVHHDTAGGLNRKHAKKLYNAVKGFVAVCDSVPTSSKKRENKKAGCPTPVPDFIECSTTPQQQNGYDCGLYVMAIAKVICDWYENGSKDENWFLSMEKQVNSSIERTMRGEILKLIEDLQIREHDHQLLNPLVEKMDVKKSPWYELSLSHIMPWTPNYSCLLCAVVMWC</sequence>
<dbReference type="EMBL" id="CM056812">
    <property type="protein sequence ID" value="KAJ8618329.1"/>
    <property type="molecule type" value="Genomic_DNA"/>
</dbReference>
<name>A0ACC2KBH5_PERAE</name>